<evidence type="ECO:0000256" key="10">
    <source>
        <dbReference type="ARBA" id="ARBA00023186"/>
    </source>
</evidence>
<feature type="region of interest" description="Disordered" evidence="13">
    <location>
        <begin position="141"/>
        <end position="178"/>
    </location>
</feature>
<comment type="subcellular location">
    <subcellularLocation>
        <location evidence="2">Cytoplasmic vesicle</location>
    </subcellularLocation>
    <subcellularLocation>
        <location evidence="1">Endoplasmic reticulum membrane</location>
        <topology evidence="1">Multi-pass membrane protein</topology>
    </subcellularLocation>
    <subcellularLocation>
        <location evidence="3">Peroxisome membrane</location>
        <topology evidence="3">Multi-pass membrane protein</topology>
    </subcellularLocation>
</comment>
<dbReference type="GO" id="GO:0005789">
    <property type="term" value="C:endoplasmic reticulum membrane"/>
    <property type="evidence" value="ECO:0007669"/>
    <property type="project" value="UniProtKB-SubCell"/>
</dbReference>
<evidence type="ECO:0000256" key="13">
    <source>
        <dbReference type="SAM" id="MobiDB-lite"/>
    </source>
</evidence>
<evidence type="ECO:0000256" key="15">
    <source>
        <dbReference type="SAM" id="SignalP"/>
    </source>
</evidence>
<feature type="transmembrane region" description="Helical" evidence="14">
    <location>
        <begin position="113"/>
        <end position="130"/>
    </location>
</feature>
<evidence type="ECO:0000256" key="8">
    <source>
        <dbReference type="ARBA" id="ARBA00023136"/>
    </source>
</evidence>
<feature type="chain" id="PRO_5035604928" description="Novel acetylcholine receptor chaperone" evidence="15">
    <location>
        <begin position="23"/>
        <end position="178"/>
    </location>
</feature>
<keyword evidence="9" id="KW-0576">Peroxisome</keyword>
<evidence type="ECO:0000256" key="5">
    <source>
        <dbReference type="ARBA" id="ARBA00022692"/>
    </source>
</evidence>
<keyword evidence="10" id="KW-0143">Chaperone</keyword>
<dbReference type="EMBL" id="CAJOBJ010000218">
    <property type="protein sequence ID" value="CAF3805588.1"/>
    <property type="molecule type" value="Genomic_DNA"/>
</dbReference>
<dbReference type="GO" id="GO:2000010">
    <property type="term" value="P:positive regulation of protein localization to cell surface"/>
    <property type="evidence" value="ECO:0007669"/>
    <property type="project" value="TreeGrafter"/>
</dbReference>
<feature type="signal peptide" evidence="15">
    <location>
        <begin position="1"/>
        <end position="22"/>
    </location>
</feature>
<dbReference type="OrthoDB" id="432685at2759"/>
<evidence type="ECO:0000256" key="9">
    <source>
        <dbReference type="ARBA" id="ARBA00023140"/>
    </source>
</evidence>
<sequence length="178" mass="20224">MSSLALHVLTLTLGLFFILVGQFKVTPKLFPDIHQDMKHEFGRINKVFPFYKITGWRPFAKNYRMTVGITEIVCGIIIILLPGRLKQLANVVLLTIMLGAVYTHYALGDKLDRMAPGIIFGLLLFTRLTIHQQGKRSSLNVKNEPMVVESKDQAKSNRQESADLKLKDKKKSNDKKKN</sequence>
<evidence type="ECO:0000256" key="6">
    <source>
        <dbReference type="ARBA" id="ARBA00022824"/>
    </source>
</evidence>
<reference evidence="16" key="1">
    <citation type="submission" date="2021-02" db="EMBL/GenBank/DDBJ databases">
        <authorList>
            <person name="Nowell W R."/>
        </authorList>
    </citation>
    <scope>NUCLEOTIDE SEQUENCE</scope>
</reference>
<dbReference type="PANTHER" id="PTHR13163">
    <property type="entry name" value="SPINAL CORD EXPRESSION PROTEIN 4"/>
    <property type="match status" value="1"/>
</dbReference>
<feature type="transmembrane region" description="Helical" evidence="14">
    <location>
        <begin position="88"/>
        <end position="107"/>
    </location>
</feature>
<dbReference type="GO" id="GO:0031410">
    <property type="term" value="C:cytoplasmic vesicle"/>
    <property type="evidence" value="ECO:0007669"/>
    <property type="project" value="UniProtKB-SubCell"/>
</dbReference>
<name>A0A815E7L8_9BILA</name>
<keyword evidence="15" id="KW-0732">Signal</keyword>
<keyword evidence="6" id="KW-0256">Endoplasmic reticulum</keyword>
<organism evidence="16 18">
    <name type="scientific">Rotaria magnacalcarata</name>
    <dbReference type="NCBI Taxonomy" id="392030"/>
    <lineage>
        <taxon>Eukaryota</taxon>
        <taxon>Metazoa</taxon>
        <taxon>Spiralia</taxon>
        <taxon>Gnathifera</taxon>
        <taxon>Rotifera</taxon>
        <taxon>Eurotatoria</taxon>
        <taxon>Bdelloidea</taxon>
        <taxon>Philodinida</taxon>
        <taxon>Philodinidae</taxon>
        <taxon>Rotaria</taxon>
    </lineage>
</organism>
<evidence type="ECO:0000256" key="2">
    <source>
        <dbReference type="ARBA" id="ARBA00004541"/>
    </source>
</evidence>
<evidence type="ECO:0000313" key="17">
    <source>
        <dbReference type="EMBL" id="CAF3805588.1"/>
    </source>
</evidence>
<protein>
    <recommendedName>
        <fullName evidence="12">Novel acetylcholine receptor chaperone</fullName>
    </recommendedName>
</protein>
<evidence type="ECO:0000256" key="7">
    <source>
        <dbReference type="ARBA" id="ARBA00022989"/>
    </source>
</evidence>
<evidence type="ECO:0000256" key="3">
    <source>
        <dbReference type="ARBA" id="ARBA00004585"/>
    </source>
</evidence>
<evidence type="ECO:0000313" key="16">
    <source>
        <dbReference type="EMBL" id="CAF1306584.1"/>
    </source>
</evidence>
<dbReference type="GO" id="GO:0051131">
    <property type="term" value="P:chaperone-mediated protein complex assembly"/>
    <property type="evidence" value="ECO:0007669"/>
    <property type="project" value="TreeGrafter"/>
</dbReference>
<keyword evidence="7 14" id="KW-1133">Transmembrane helix</keyword>
<dbReference type="AlphaFoldDB" id="A0A815E7L8"/>
<feature type="transmembrane region" description="Helical" evidence="14">
    <location>
        <begin position="63"/>
        <end position="81"/>
    </location>
</feature>
<comment type="caution">
    <text evidence="16">The sequence shown here is derived from an EMBL/GenBank/DDBJ whole genome shotgun (WGS) entry which is preliminary data.</text>
</comment>
<dbReference type="InterPro" id="IPR032808">
    <property type="entry name" value="DoxX"/>
</dbReference>
<evidence type="ECO:0000256" key="14">
    <source>
        <dbReference type="SAM" id="Phobius"/>
    </source>
</evidence>
<keyword evidence="5 14" id="KW-0812">Transmembrane</keyword>
<proteinExistence type="inferred from homology"/>
<feature type="compositionally biased region" description="Basic residues" evidence="13">
    <location>
        <begin position="167"/>
        <end position="178"/>
    </location>
</feature>
<dbReference type="InterPro" id="IPR040399">
    <property type="entry name" value="TMEM35A/B"/>
</dbReference>
<evidence type="ECO:0000256" key="11">
    <source>
        <dbReference type="ARBA" id="ARBA00023329"/>
    </source>
</evidence>
<evidence type="ECO:0000256" key="4">
    <source>
        <dbReference type="ARBA" id="ARBA00006679"/>
    </source>
</evidence>
<dbReference type="Proteomes" id="UP000681720">
    <property type="component" value="Unassembled WGS sequence"/>
</dbReference>
<dbReference type="Proteomes" id="UP000663834">
    <property type="component" value="Unassembled WGS sequence"/>
</dbReference>
<dbReference type="PANTHER" id="PTHR13163:SF0">
    <property type="entry name" value="NOVEL ACETYLCHOLINE RECEPTOR CHAPERONE"/>
    <property type="match status" value="1"/>
</dbReference>
<gene>
    <name evidence="17" type="ORF">GIL414_LOCUS1340</name>
    <name evidence="16" type="ORF">KQP761_LOCUS5041</name>
</gene>
<feature type="compositionally biased region" description="Basic and acidic residues" evidence="13">
    <location>
        <begin position="149"/>
        <end position="166"/>
    </location>
</feature>
<dbReference type="EMBL" id="CAJNOW010001112">
    <property type="protein sequence ID" value="CAF1306584.1"/>
    <property type="molecule type" value="Genomic_DNA"/>
</dbReference>
<keyword evidence="8 14" id="KW-0472">Membrane</keyword>
<comment type="similarity">
    <text evidence="4">Belongs to the DoxX family.</text>
</comment>
<evidence type="ECO:0000256" key="1">
    <source>
        <dbReference type="ARBA" id="ARBA00004477"/>
    </source>
</evidence>
<accession>A0A815E7L8</accession>
<dbReference type="GO" id="GO:0005778">
    <property type="term" value="C:peroxisomal membrane"/>
    <property type="evidence" value="ECO:0007669"/>
    <property type="project" value="UniProtKB-SubCell"/>
</dbReference>
<dbReference type="Pfam" id="PF13564">
    <property type="entry name" value="DoxX_2"/>
    <property type="match status" value="1"/>
</dbReference>
<evidence type="ECO:0000313" key="18">
    <source>
        <dbReference type="Proteomes" id="UP000663834"/>
    </source>
</evidence>
<keyword evidence="11" id="KW-0968">Cytoplasmic vesicle</keyword>
<evidence type="ECO:0000256" key="12">
    <source>
        <dbReference type="ARBA" id="ARBA00024424"/>
    </source>
</evidence>